<dbReference type="InterPro" id="IPR007358">
    <property type="entry name" value="Nucleoid_associated_NdpA"/>
</dbReference>
<dbReference type="Pfam" id="PF04245">
    <property type="entry name" value="NA37"/>
    <property type="match status" value="1"/>
</dbReference>
<dbReference type="GO" id="GO:0009295">
    <property type="term" value="C:nucleoid"/>
    <property type="evidence" value="ECO:0007669"/>
    <property type="project" value="InterPro"/>
</dbReference>
<keyword evidence="2" id="KW-1185">Reference proteome</keyword>
<dbReference type="EMBL" id="JWHU01000034">
    <property type="protein sequence ID" value="KIU19734.1"/>
    <property type="molecule type" value="Genomic_DNA"/>
</dbReference>
<evidence type="ECO:0000313" key="2">
    <source>
        <dbReference type="Proteomes" id="UP000032287"/>
    </source>
</evidence>
<dbReference type="Proteomes" id="UP000032287">
    <property type="component" value="Unassembled WGS sequence"/>
</dbReference>
<gene>
    <name evidence="1" type="ORF">QX99_01755</name>
</gene>
<accession>A0A0D1K3Z7</accession>
<evidence type="ECO:0000313" key="1">
    <source>
        <dbReference type="EMBL" id="KIU19734.1"/>
    </source>
</evidence>
<sequence length="333" mass="37389">MILKHVILHILDKDAGNLIASQAEIDLTQPGLHDYLEKIILKFQTGDYKPGTLTGEDYLAQTIDDNNGLTFAEKTTQLAEKLFDNIAASEAVPAGDLLSFEFAEGTDDFFGLIKLNFAPRYAHIVDYRDDQLVNNLVLNQAVLPGANQKADEGIIVNLMTGDYMLVEKQYLIDGHRINYFSERFLQLEPEVSTKDNIKTIKRAVKTVADKFDVPEHEAMAATQSAIFDSVQEDGQINTADIAEAVFKGNISAKQAYQEVIADKEIETEIAVPNVERYEKKYRLQRFKLDSGIEIVIPMDIYQDRSKVEFVNNPDGTMSLVIKDIESIVNKFTS</sequence>
<protein>
    <submittedName>
        <fullName evidence="1">37-kD nucleoid-associated bacterial protein</fullName>
    </submittedName>
</protein>
<dbReference type="RefSeq" id="WP_043711910.1">
    <property type="nucleotide sequence ID" value="NZ_JALOCT010000001.1"/>
</dbReference>
<dbReference type="PATRIC" id="fig|137591.25.peg.1726"/>
<proteinExistence type="predicted"/>
<dbReference type="AlphaFoldDB" id="A0A0D1K3Z7"/>
<dbReference type="eggNOG" id="COG3081">
    <property type="taxonomic scope" value="Bacteria"/>
</dbReference>
<name>A0A0D1K3Z7_9LACO</name>
<organism evidence="1 2">
    <name type="scientific">Weissella cibaria</name>
    <dbReference type="NCBI Taxonomy" id="137591"/>
    <lineage>
        <taxon>Bacteria</taxon>
        <taxon>Bacillati</taxon>
        <taxon>Bacillota</taxon>
        <taxon>Bacilli</taxon>
        <taxon>Lactobacillales</taxon>
        <taxon>Lactobacillaceae</taxon>
        <taxon>Weissella</taxon>
    </lineage>
</organism>
<dbReference type="STRING" id="137591.AO080_08125"/>
<comment type="caution">
    <text evidence="1">The sequence shown here is derived from an EMBL/GenBank/DDBJ whole genome shotgun (WGS) entry which is preliminary data.</text>
</comment>
<reference evidence="1 2" key="1">
    <citation type="journal article" date="2015" name="Microbiology (Mosc.)">
        <title>Genomics of the Weissella cibaria species with an examination of its metabolic traits.</title>
        <authorList>
            <person name="Lynch K.M."/>
            <person name="Lucid A."/>
            <person name="Arendt E.K."/>
            <person name="Sleator R.D."/>
            <person name="Lucey B."/>
            <person name="Coffey A."/>
        </authorList>
    </citation>
    <scope>NUCLEOTIDE SEQUENCE [LARGE SCALE GENOMIC DNA]</scope>
    <source>
        <strain evidence="1 2">MG1</strain>
    </source>
</reference>